<name>A0A927MJW9_9BACL</name>
<dbReference type="GO" id="GO:0009247">
    <property type="term" value="P:glycolipid biosynthetic process"/>
    <property type="evidence" value="ECO:0007669"/>
    <property type="project" value="InterPro"/>
</dbReference>
<dbReference type="AlphaFoldDB" id="A0A927MJW9"/>
<evidence type="ECO:0000256" key="3">
    <source>
        <dbReference type="ARBA" id="ARBA00022679"/>
    </source>
</evidence>
<dbReference type="Pfam" id="PF06925">
    <property type="entry name" value="MGDG_synth"/>
    <property type="match status" value="1"/>
</dbReference>
<dbReference type="GO" id="GO:0016758">
    <property type="term" value="F:hexosyltransferase activity"/>
    <property type="evidence" value="ECO:0007669"/>
    <property type="project" value="InterPro"/>
</dbReference>
<evidence type="ECO:0000313" key="6">
    <source>
        <dbReference type="Proteomes" id="UP000658225"/>
    </source>
</evidence>
<dbReference type="GO" id="GO:0016020">
    <property type="term" value="C:membrane"/>
    <property type="evidence" value="ECO:0007669"/>
    <property type="project" value="GOC"/>
</dbReference>
<feature type="domain" description="Diacylglycerol glucosyltransferase N-terminal" evidence="4">
    <location>
        <begin position="15"/>
        <end position="185"/>
    </location>
</feature>
<dbReference type="SUPFAM" id="SSF53756">
    <property type="entry name" value="UDP-Glycosyltransferase/glycogen phosphorylase"/>
    <property type="match status" value="1"/>
</dbReference>
<evidence type="ECO:0000313" key="5">
    <source>
        <dbReference type="EMBL" id="MBE1556084.1"/>
    </source>
</evidence>
<accession>A0A927MJW9</accession>
<dbReference type="Proteomes" id="UP000658225">
    <property type="component" value="Unassembled WGS sequence"/>
</dbReference>
<dbReference type="EMBL" id="JADBEL010000021">
    <property type="protein sequence ID" value="MBE1556084.1"/>
    <property type="molecule type" value="Genomic_DNA"/>
</dbReference>
<dbReference type="InterPro" id="IPR009695">
    <property type="entry name" value="Diacylglyc_glucosyltr_N"/>
</dbReference>
<dbReference type="PANTHER" id="PTHR43025:SF3">
    <property type="entry name" value="MONOGALACTOSYLDIACYLGLYCEROL SYNTHASE 1, CHLOROPLASTIC"/>
    <property type="match status" value="1"/>
</dbReference>
<comment type="caution">
    <text evidence="5">The sequence shown here is derived from an EMBL/GenBank/DDBJ whole genome shotgun (WGS) entry which is preliminary data.</text>
</comment>
<protein>
    <submittedName>
        <fullName evidence="5">UDP-N-acetylglucosamine:LPS N-acetylglucosamine transferase</fullName>
    </submittedName>
</protein>
<dbReference type="PANTHER" id="PTHR43025">
    <property type="entry name" value="MONOGALACTOSYLDIACYLGLYCEROL SYNTHASE"/>
    <property type="match status" value="1"/>
</dbReference>
<keyword evidence="3 5" id="KW-0808">Transferase</keyword>
<dbReference type="RefSeq" id="WP_192599758.1">
    <property type="nucleotide sequence ID" value="NZ_JADBEL010000021.1"/>
</dbReference>
<keyword evidence="2" id="KW-0328">Glycosyltransferase</keyword>
<evidence type="ECO:0000259" key="4">
    <source>
        <dbReference type="Pfam" id="PF06925"/>
    </source>
</evidence>
<dbReference type="InterPro" id="IPR050519">
    <property type="entry name" value="Glycosyltransf_28_UgtP"/>
</dbReference>
<evidence type="ECO:0000256" key="1">
    <source>
        <dbReference type="ARBA" id="ARBA00006962"/>
    </source>
</evidence>
<proteinExistence type="inferred from homology"/>
<keyword evidence="6" id="KW-1185">Reference proteome</keyword>
<dbReference type="Gene3D" id="3.40.50.2000">
    <property type="entry name" value="Glycogen Phosphorylase B"/>
    <property type="match status" value="1"/>
</dbReference>
<reference evidence="5" key="1">
    <citation type="submission" date="2020-10" db="EMBL/GenBank/DDBJ databases">
        <title>Genomic Encyclopedia of Type Strains, Phase IV (KMG-IV): sequencing the most valuable type-strain genomes for metagenomic binning, comparative biology and taxonomic classification.</title>
        <authorList>
            <person name="Goeker M."/>
        </authorList>
    </citation>
    <scope>NUCLEOTIDE SEQUENCE</scope>
    <source>
        <strain evidence="5">DSM 13886</strain>
    </source>
</reference>
<sequence length="388" mass="44447">MKILVLPLFQFPTGHTKVAETINESIRQHYPNATIKMVDFLSFCSPNLEKFIGSFYMNWIRKSPSSYQSVYRMLVNNKSPKPSKSPFRLTAPYFQKKMRKLIEKEGPSLIVCTHAFPSNIIGQLKQKKLIQPIPLINVYTDLFLNDVWEKNESDYHLVPHHKAKESLISQYRVDANTIFVTGIPIHSSFKQSAESANPIKNHVLVAGGNIGYFNANELLKLIDVLPEVHFTILCGNNEKLFYSLEKLQSPHITPMRYIESKMEMNKLYDLIDAIITKPGGVTISEALRKRIPIFVNDFLPGPEEVNFQFLLENGMTHKISFSSSDKEKIQLLSDPAELLKMRQQMDLYCQEITCTVGDALSTIIFNEFKLFPIQPSDKLESEKLLQNV</sequence>
<comment type="similarity">
    <text evidence="1">Belongs to the glycosyltransferase 28 family.</text>
</comment>
<gene>
    <name evidence="5" type="ORF">H4683_003205</name>
</gene>
<organism evidence="5 6">
    <name type="scientific">Sporosarcina limicola</name>
    <dbReference type="NCBI Taxonomy" id="34101"/>
    <lineage>
        <taxon>Bacteria</taxon>
        <taxon>Bacillati</taxon>
        <taxon>Bacillota</taxon>
        <taxon>Bacilli</taxon>
        <taxon>Bacillales</taxon>
        <taxon>Caryophanaceae</taxon>
        <taxon>Sporosarcina</taxon>
    </lineage>
</organism>
<evidence type="ECO:0000256" key="2">
    <source>
        <dbReference type="ARBA" id="ARBA00022676"/>
    </source>
</evidence>